<dbReference type="STRING" id="34475.A0A4Y9YDF7"/>
<dbReference type="PANTHER" id="PTHR11802:SF113">
    <property type="entry name" value="SERINE CARBOXYPEPTIDASE CTSA-4.1"/>
    <property type="match status" value="1"/>
</dbReference>
<organism evidence="8 9">
    <name type="scientific">Rhodofomes roseus</name>
    <dbReference type="NCBI Taxonomy" id="34475"/>
    <lineage>
        <taxon>Eukaryota</taxon>
        <taxon>Fungi</taxon>
        <taxon>Dikarya</taxon>
        <taxon>Basidiomycota</taxon>
        <taxon>Agaricomycotina</taxon>
        <taxon>Agaricomycetes</taxon>
        <taxon>Polyporales</taxon>
        <taxon>Rhodofomes</taxon>
    </lineage>
</organism>
<dbReference type="Gene3D" id="3.40.50.1820">
    <property type="entry name" value="alpha/beta hydrolase"/>
    <property type="match status" value="1"/>
</dbReference>
<evidence type="ECO:0000256" key="7">
    <source>
        <dbReference type="SAM" id="SignalP"/>
    </source>
</evidence>
<evidence type="ECO:0000256" key="6">
    <source>
        <dbReference type="ARBA" id="ARBA00023180"/>
    </source>
</evidence>
<dbReference type="GO" id="GO:0000324">
    <property type="term" value="C:fungal-type vacuole"/>
    <property type="evidence" value="ECO:0007669"/>
    <property type="project" value="TreeGrafter"/>
</dbReference>
<evidence type="ECO:0000256" key="1">
    <source>
        <dbReference type="ARBA" id="ARBA00009431"/>
    </source>
</evidence>
<evidence type="ECO:0000256" key="5">
    <source>
        <dbReference type="ARBA" id="ARBA00022801"/>
    </source>
</evidence>
<dbReference type="InterPro" id="IPR033124">
    <property type="entry name" value="Ser_caboxypep_his_AS"/>
</dbReference>
<dbReference type="InterPro" id="IPR029058">
    <property type="entry name" value="AB_hydrolase_fold"/>
</dbReference>
<dbReference type="GO" id="GO:0004185">
    <property type="term" value="F:serine-type carboxypeptidase activity"/>
    <property type="evidence" value="ECO:0007669"/>
    <property type="project" value="UniProtKB-EC"/>
</dbReference>
<evidence type="ECO:0000256" key="3">
    <source>
        <dbReference type="ARBA" id="ARBA00022645"/>
    </source>
</evidence>
<dbReference type="AlphaFoldDB" id="A0A4Y9YDF7"/>
<dbReference type="PRINTS" id="PR00724">
    <property type="entry name" value="CRBOXYPTASEC"/>
</dbReference>
<accession>A0A4Y9YDF7</accession>
<dbReference type="EMBL" id="SEKV01000280">
    <property type="protein sequence ID" value="TFY59918.1"/>
    <property type="molecule type" value="Genomic_DNA"/>
</dbReference>
<comment type="caution">
    <text evidence="8">The sequence shown here is derived from an EMBL/GenBank/DDBJ whole genome shotgun (WGS) entry which is preliminary data.</text>
</comment>
<proteinExistence type="inferred from homology"/>
<reference evidence="8 9" key="1">
    <citation type="submission" date="2019-01" db="EMBL/GenBank/DDBJ databases">
        <title>Genome sequencing of the rare red list fungi Fomitopsis rosea.</title>
        <authorList>
            <person name="Buettner E."/>
            <person name="Kellner H."/>
        </authorList>
    </citation>
    <scope>NUCLEOTIDE SEQUENCE [LARGE SCALE GENOMIC DNA]</scope>
    <source>
        <strain evidence="8 9">DSM 105464</strain>
    </source>
</reference>
<sequence>MHRPSVLQKAMLLLPLVLLHATALAIGSTGIRDSEARATSFGKTLPPFRFGGRDDRRNFAAAFKPKALFASIAHTQKQDQLFVPTPGGHKLDNISTFQHTTLLHPAFPHHTVRIKKSDFCDGTVRAYTGYIDVEARHLFFYFFESRRDPLKDDFISWMNGGSAATGLFMELGATLACLFYPLTYRDARLSSLGPCLVVKSSSTAYNPDSWNSNANMIFIDQPVGVGYSYAEYGEAVSTTFEAAKDVAAFFAIFFEYFSEFSGRPLHMAGESYAVSTINSAAQVHDQNPRLVEAGMHPVNLSSIMLGNGLTDFESIFSAYYDMRCTSRTVPPIQDIKESYRASHPPPRQLARCEKWLKESCFDRYESINCKAADDFCEQELLATFPWGVNPYDLTMRCGGEWNDTLCYPVTKDITAYLSRSDIRIQLGVDPTVPPNFTNINHGFLTTLWANGDRMFPAHHYVAALLERGVRVLIYVGVNDVLCNWIGQERMTLAMEWSGQKQFVGQPLEEWTVEGRVAGKTRVAGPLTFATIHGAGHMAPYDKPKETLEMVQRWLTQEPL</sequence>
<dbReference type="Proteomes" id="UP000298390">
    <property type="component" value="Unassembled WGS sequence"/>
</dbReference>
<keyword evidence="3" id="KW-0121">Carboxypeptidase</keyword>
<dbReference type="SUPFAM" id="SSF53474">
    <property type="entry name" value="alpha/beta-Hydrolases"/>
    <property type="match status" value="1"/>
</dbReference>
<keyword evidence="5" id="KW-0378">Hydrolase</keyword>
<keyword evidence="7" id="KW-0732">Signal</keyword>
<comment type="similarity">
    <text evidence="1">Belongs to the peptidase S10 family.</text>
</comment>
<feature type="signal peptide" evidence="7">
    <location>
        <begin position="1"/>
        <end position="27"/>
    </location>
</feature>
<evidence type="ECO:0000256" key="4">
    <source>
        <dbReference type="ARBA" id="ARBA00022670"/>
    </source>
</evidence>
<dbReference type="GO" id="GO:0006508">
    <property type="term" value="P:proteolysis"/>
    <property type="evidence" value="ECO:0007669"/>
    <property type="project" value="UniProtKB-KW"/>
</dbReference>
<keyword evidence="4" id="KW-0645">Protease</keyword>
<evidence type="ECO:0000256" key="2">
    <source>
        <dbReference type="ARBA" id="ARBA00012446"/>
    </source>
</evidence>
<gene>
    <name evidence="8" type="ORF">EVJ58_g5475</name>
</gene>
<protein>
    <recommendedName>
        <fullName evidence="2">carboxypeptidase C</fullName>
        <ecNumber evidence="2">3.4.16.5</ecNumber>
    </recommendedName>
</protein>
<dbReference type="PANTHER" id="PTHR11802">
    <property type="entry name" value="SERINE PROTEASE FAMILY S10 SERINE CARBOXYPEPTIDASE"/>
    <property type="match status" value="1"/>
</dbReference>
<dbReference type="Pfam" id="PF00450">
    <property type="entry name" value="Peptidase_S10"/>
    <property type="match status" value="2"/>
</dbReference>
<name>A0A4Y9YDF7_9APHY</name>
<dbReference type="EC" id="3.4.16.5" evidence="2"/>
<dbReference type="PROSITE" id="PS00560">
    <property type="entry name" value="CARBOXYPEPT_SER_HIS"/>
    <property type="match status" value="1"/>
</dbReference>
<keyword evidence="6" id="KW-0325">Glycoprotein</keyword>
<dbReference type="InterPro" id="IPR001563">
    <property type="entry name" value="Peptidase_S10"/>
</dbReference>
<feature type="chain" id="PRO_5021432496" description="carboxypeptidase C" evidence="7">
    <location>
        <begin position="28"/>
        <end position="559"/>
    </location>
</feature>
<evidence type="ECO:0000313" key="8">
    <source>
        <dbReference type="EMBL" id="TFY59918.1"/>
    </source>
</evidence>
<evidence type="ECO:0000313" key="9">
    <source>
        <dbReference type="Proteomes" id="UP000298390"/>
    </source>
</evidence>